<evidence type="ECO:0000256" key="1">
    <source>
        <dbReference type="ARBA" id="ARBA00005254"/>
    </source>
</evidence>
<dbReference type="Proteomes" id="UP000058012">
    <property type="component" value="Unassembled WGS sequence"/>
</dbReference>
<dbReference type="Gene3D" id="3.90.226.10">
    <property type="entry name" value="2-enoyl-CoA Hydratase, Chain A, domain 1"/>
    <property type="match status" value="1"/>
</dbReference>
<comment type="similarity">
    <text evidence="1">Belongs to the enoyl-CoA hydratase/isomerase family.</text>
</comment>
<comment type="caution">
    <text evidence="2">The sequence shown here is derived from an EMBL/GenBank/DDBJ whole genome shotgun (WGS) entry which is preliminary data.</text>
</comment>
<dbReference type="OrthoDB" id="9781757at2"/>
<dbReference type="EC" id="4.2.1.17" evidence="2"/>
<dbReference type="PANTHER" id="PTHR43459">
    <property type="entry name" value="ENOYL-COA HYDRATASE"/>
    <property type="match status" value="1"/>
</dbReference>
<gene>
    <name evidence="2" type="ORF">AQZ52_12340</name>
</gene>
<name>A0A124JUN1_9SPHN</name>
<dbReference type="RefSeq" id="WP_067911092.1">
    <property type="nucleotide sequence ID" value="NZ_KQ954245.1"/>
</dbReference>
<keyword evidence="2" id="KW-0456">Lyase</keyword>
<sequence length="260" mass="27279">MSYETIRVETVGLVRSIVLNRPERLNACPPNMAVEIGDALYDLEGARAVVITGEGRAFCSGADLAVSGKRSVAGGAGSYKALTESYNPMIAKLSRLSVPIVTAVNGPAAGVGCSIALMGDFVLAAKSAYFLQAFVNIGLVPDGGASWVLPRLIGKSRALQMMMLGERVGAEKAEEWGMIYKAVDDAALADEAMALAERLANGPTVALGVMRQNVARALETDLPAALLIEAEGQWKAGDSSDAKEGISAFLEKRKADFKGK</sequence>
<dbReference type="InterPro" id="IPR014748">
    <property type="entry name" value="Enoyl-CoA_hydra_C"/>
</dbReference>
<evidence type="ECO:0000313" key="3">
    <source>
        <dbReference type="Proteomes" id="UP000058012"/>
    </source>
</evidence>
<dbReference type="PANTHER" id="PTHR43459:SF1">
    <property type="entry name" value="EG:BACN32G11.4 PROTEIN"/>
    <property type="match status" value="1"/>
</dbReference>
<keyword evidence="3" id="KW-1185">Reference proteome</keyword>
<evidence type="ECO:0000313" key="2">
    <source>
        <dbReference type="EMBL" id="KUR71420.1"/>
    </source>
</evidence>
<dbReference type="SUPFAM" id="SSF52096">
    <property type="entry name" value="ClpP/crotonase"/>
    <property type="match status" value="1"/>
</dbReference>
<dbReference type="EMBL" id="LLZS01000007">
    <property type="protein sequence ID" value="KUR71420.1"/>
    <property type="molecule type" value="Genomic_DNA"/>
</dbReference>
<accession>A0A124JUN1</accession>
<organism evidence="2 3">
    <name type="scientific">Novosphingobium fuchskuhlense</name>
    <dbReference type="NCBI Taxonomy" id="1117702"/>
    <lineage>
        <taxon>Bacteria</taxon>
        <taxon>Pseudomonadati</taxon>
        <taxon>Pseudomonadota</taxon>
        <taxon>Alphaproteobacteria</taxon>
        <taxon>Sphingomonadales</taxon>
        <taxon>Sphingomonadaceae</taxon>
        <taxon>Novosphingobium</taxon>
    </lineage>
</organism>
<dbReference type="GO" id="GO:0004300">
    <property type="term" value="F:enoyl-CoA hydratase activity"/>
    <property type="evidence" value="ECO:0007669"/>
    <property type="project" value="UniProtKB-EC"/>
</dbReference>
<dbReference type="Gene3D" id="1.10.12.10">
    <property type="entry name" value="Lyase 2-enoyl-coa Hydratase, Chain A, domain 2"/>
    <property type="match status" value="1"/>
</dbReference>
<dbReference type="AlphaFoldDB" id="A0A124JUN1"/>
<dbReference type="CDD" id="cd06558">
    <property type="entry name" value="crotonase-like"/>
    <property type="match status" value="1"/>
</dbReference>
<dbReference type="InterPro" id="IPR029045">
    <property type="entry name" value="ClpP/crotonase-like_dom_sf"/>
</dbReference>
<reference evidence="2 3" key="1">
    <citation type="submission" date="2015-10" db="EMBL/GenBank/DDBJ databases">
        <title>Draft genome sequence of Novosphingobium fuchskuhlense DSM 25065 isolated from a surface water sample of the southwest basin of Lake Grosse Fuchskuhle.</title>
        <authorList>
            <person name="Ruckert C."/>
            <person name="Winkler A."/>
            <person name="Glaeser J."/>
            <person name="Grossart H.-P."/>
            <person name="Kalinowski J."/>
            <person name="Glaeser S."/>
        </authorList>
    </citation>
    <scope>NUCLEOTIDE SEQUENCE [LARGE SCALE GENOMIC DNA]</scope>
    <source>
        <strain evidence="2 3">FNE08-7</strain>
    </source>
</reference>
<dbReference type="STRING" id="1117702.AQZ52_12340"/>
<proteinExistence type="inferred from homology"/>
<dbReference type="InterPro" id="IPR001753">
    <property type="entry name" value="Enoyl-CoA_hydra/iso"/>
</dbReference>
<dbReference type="Pfam" id="PF00378">
    <property type="entry name" value="ECH_1"/>
    <property type="match status" value="1"/>
</dbReference>
<protein>
    <submittedName>
        <fullName evidence="2">Enoyl-CoA hydratase</fullName>
        <ecNumber evidence="2">4.2.1.17</ecNumber>
    </submittedName>
</protein>